<comment type="caution">
    <text evidence="2">The sequence shown here is derived from an EMBL/GenBank/DDBJ whole genome shotgun (WGS) entry which is preliminary data.</text>
</comment>
<keyword evidence="3" id="KW-1185">Reference proteome</keyword>
<dbReference type="InterPro" id="IPR019648">
    <property type="entry name" value="YebY"/>
</dbReference>
<evidence type="ECO:0000256" key="1">
    <source>
        <dbReference type="SAM" id="SignalP"/>
    </source>
</evidence>
<reference evidence="2 3" key="1">
    <citation type="journal article" date="2017" name="Nat. Microbiol.">
        <title>Natural product diversity associated with the nematode symbionts Photorhabdus and Xenorhabdus.</title>
        <authorList>
            <person name="Tobias N.J."/>
            <person name="Wolff H."/>
            <person name="Djahanschiri B."/>
            <person name="Grundmann F."/>
            <person name="Kronenwerth M."/>
            <person name="Shi Y.M."/>
            <person name="Simonyi S."/>
            <person name="Grun P."/>
            <person name="Shapiro-Ilan D."/>
            <person name="Pidot S.J."/>
            <person name="Stinear T.P."/>
            <person name="Ebersberger I."/>
            <person name="Bode H.B."/>
        </authorList>
    </citation>
    <scope>NUCLEOTIDE SEQUENCE [LARGE SCALE GENOMIC DNA]</scope>
    <source>
        <strain evidence="2 3">DSM 17904</strain>
    </source>
</reference>
<evidence type="ECO:0000313" key="2">
    <source>
        <dbReference type="EMBL" id="PHM60699.1"/>
    </source>
</evidence>
<sequence length="120" mass="13636">MKRVFCVLSFLFFSFQGIAAPIQTVSKLQFGKQWAFTREEVMLDCRSGGALFVINPSTLMQYPLNERAEELVQANQVIATPLSTILLDDPEHNNQKMSIEPFQKAAMSLCDYKLGDKKDR</sequence>
<dbReference type="EMBL" id="NJAJ01000054">
    <property type="protein sequence ID" value="PHM60699.1"/>
    <property type="molecule type" value="Genomic_DNA"/>
</dbReference>
<gene>
    <name evidence="2" type="ORF">Xsto_03763</name>
</gene>
<dbReference type="RefSeq" id="WP_099108203.1">
    <property type="nucleotide sequence ID" value="NZ_CAWNRH010000131.1"/>
</dbReference>
<feature type="chain" id="PRO_5012542146" description="Periplasmic or exported protein" evidence="1">
    <location>
        <begin position="20"/>
        <end position="120"/>
    </location>
</feature>
<keyword evidence="1" id="KW-0732">Signal</keyword>
<evidence type="ECO:0008006" key="4">
    <source>
        <dbReference type="Google" id="ProtNLM"/>
    </source>
</evidence>
<accession>A0A2D0KB49</accession>
<protein>
    <recommendedName>
        <fullName evidence="4">Periplasmic or exported protein</fullName>
    </recommendedName>
</protein>
<dbReference type="Proteomes" id="UP000222366">
    <property type="component" value="Unassembled WGS sequence"/>
</dbReference>
<proteinExistence type="predicted"/>
<organism evidence="2 3">
    <name type="scientific">Xenorhabdus stockiae</name>
    <dbReference type="NCBI Taxonomy" id="351614"/>
    <lineage>
        <taxon>Bacteria</taxon>
        <taxon>Pseudomonadati</taxon>
        <taxon>Pseudomonadota</taxon>
        <taxon>Gammaproteobacteria</taxon>
        <taxon>Enterobacterales</taxon>
        <taxon>Morganellaceae</taxon>
        <taxon>Xenorhabdus</taxon>
    </lineage>
</organism>
<name>A0A2D0KB49_9GAMM</name>
<evidence type="ECO:0000313" key="3">
    <source>
        <dbReference type="Proteomes" id="UP000222366"/>
    </source>
</evidence>
<dbReference type="Pfam" id="PF10709">
    <property type="entry name" value="DUF2511"/>
    <property type="match status" value="1"/>
</dbReference>
<feature type="signal peptide" evidence="1">
    <location>
        <begin position="1"/>
        <end position="19"/>
    </location>
</feature>
<dbReference type="AlphaFoldDB" id="A0A2D0KB49"/>